<dbReference type="PANTHER" id="PTHR12879:SF8">
    <property type="entry name" value="SPHINGOLIPID DELTA(4)-DESATURASE DES1"/>
    <property type="match status" value="1"/>
</dbReference>
<dbReference type="PANTHER" id="PTHR12879">
    <property type="entry name" value="SPHINGOLIPID DELTA 4 DESATURASE/C-4 HYDROXYLASE PROTEIN DES2"/>
    <property type="match status" value="1"/>
</dbReference>
<feature type="transmembrane region" description="Helical" evidence="1">
    <location>
        <begin position="203"/>
        <end position="231"/>
    </location>
</feature>
<evidence type="ECO:0000256" key="1">
    <source>
        <dbReference type="SAM" id="Phobius"/>
    </source>
</evidence>
<organism evidence="3">
    <name type="scientific">freshwater metagenome</name>
    <dbReference type="NCBI Taxonomy" id="449393"/>
    <lineage>
        <taxon>unclassified sequences</taxon>
        <taxon>metagenomes</taxon>
        <taxon>ecological metagenomes</taxon>
    </lineage>
</organism>
<gene>
    <name evidence="3" type="ORF">UFOPK4347_01149</name>
</gene>
<keyword evidence="1" id="KW-0812">Transmembrane</keyword>
<dbReference type="GO" id="GO:0042284">
    <property type="term" value="F:sphingolipid delta-4 desaturase activity"/>
    <property type="evidence" value="ECO:0007669"/>
    <property type="project" value="TreeGrafter"/>
</dbReference>
<accession>A0A6J7UMY0</accession>
<dbReference type="CDD" id="cd03510">
    <property type="entry name" value="Rhizobitoxine-FADS-like"/>
    <property type="match status" value="1"/>
</dbReference>
<dbReference type="InterPro" id="IPR005804">
    <property type="entry name" value="FA_desaturase_dom"/>
</dbReference>
<keyword evidence="1" id="KW-1133">Transmembrane helix</keyword>
<dbReference type="GO" id="GO:0016020">
    <property type="term" value="C:membrane"/>
    <property type="evidence" value="ECO:0007669"/>
    <property type="project" value="GOC"/>
</dbReference>
<dbReference type="GO" id="GO:0046513">
    <property type="term" value="P:ceramide biosynthetic process"/>
    <property type="evidence" value="ECO:0007669"/>
    <property type="project" value="TreeGrafter"/>
</dbReference>
<evidence type="ECO:0000313" key="3">
    <source>
        <dbReference type="EMBL" id="CAB5066306.1"/>
    </source>
</evidence>
<protein>
    <submittedName>
        <fullName evidence="3">Unannotated protein</fullName>
    </submittedName>
</protein>
<sequence length="330" mass="37616">MVSNDAASFYRTGGLAPSATVLPQSDVTEFIQQDGKPTPPFRQLLRTIPNFRNALSVFSVYIQTIAILALAVLFHSPATWVIAFVLMGRAHAQFASLMHESAHRLLFSRTAINDFVGAWFLGFVGFTSTAAYRRVHMAHHRTEFGPDEPDLALYANYPVSTASFRRKLTRDALGRTGVKLLRQQLRGLRSPEARVRHTQLKILIVQFVLFAMCIALGVPLLYPLMWLLPYLTVWRVINRLRSIAEHGGMTADADRRRTTHSVRQHVLARFFLVPFNIGFHLAHHVDAGVPFRHLPRFHEELRRAQYVTQTSEFPHYRAMWRAAHELPLST</sequence>
<evidence type="ECO:0000259" key="2">
    <source>
        <dbReference type="Pfam" id="PF00487"/>
    </source>
</evidence>
<keyword evidence="1" id="KW-0472">Membrane</keyword>
<name>A0A6J7UMY0_9ZZZZ</name>
<feature type="domain" description="Fatty acid desaturase" evidence="2">
    <location>
        <begin position="78"/>
        <end position="304"/>
    </location>
</feature>
<dbReference type="EMBL" id="CAFBQU010000030">
    <property type="protein sequence ID" value="CAB5066306.1"/>
    <property type="molecule type" value="Genomic_DNA"/>
</dbReference>
<dbReference type="AlphaFoldDB" id="A0A6J7UMY0"/>
<feature type="transmembrane region" description="Helical" evidence="1">
    <location>
        <begin position="111"/>
        <end position="132"/>
    </location>
</feature>
<proteinExistence type="predicted"/>
<dbReference type="Pfam" id="PF00487">
    <property type="entry name" value="FA_desaturase"/>
    <property type="match status" value="1"/>
</dbReference>
<reference evidence="3" key="1">
    <citation type="submission" date="2020-05" db="EMBL/GenBank/DDBJ databases">
        <authorList>
            <person name="Chiriac C."/>
            <person name="Salcher M."/>
            <person name="Ghai R."/>
            <person name="Kavagutti S V."/>
        </authorList>
    </citation>
    <scope>NUCLEOTIDE SEQUENCE</scope>
</reference>